<evidence type="ECO:0000259" key="5">
    <source>
        <dbReference type="Pfam" id="PF04864"/>
    </source>
</evidence>
<dbReference type="GO" id="GO:0008483">
    <property type="term" value="F:transaminase activity"/>
    <property type="evidence" value="ECO:0007669"/>
    <property type="project" value="UniProtKB-KW"/>
</dbReference>
<evidence type="ECO:0000256" key="4">
    <source>
        <dbReference type="ARBA" id="ARBA00022898"/>
    </source>
</evidence>
<dbReference type="Gene3D" id="2.10.25.30">
    <property type="entry name" value="EGF-like, alliinase"/>
    <property type="match status" value="1"/>
</dbReference>
<dbReference type="InterPro" id="IPR015421">
    <property type="entry name" value="PyrdxlP-dep_Trfase_major"/>
</dbReference>
<keyword evidence="3" id="KW-0032">Aminotransferase</keyword>
<proteinExistence type="inferred from homology"/>
<comment type="similarity">
    <text evidence="2">Belongs to the alliinase family.</text>
</comment>
<evidence type="ECO:0000313" key="6">
    <source>
        <dbReference type="EMBL" id="WMV29703.1"/>
    </source>
</evidence>
<feature type="domain" description="Alliinase C-terminal" evidence="5">
    <location>
        <begin position="30"/>
        <end position="66"/>
    </location>
</feature>
<dbReference type="EMBL" id="CP133616">
    <property type="protein sequence ID" value="WMV29703.1"/>
    <property type="molecule type" value="Genomic_DNA"/>
</dbReference>
<dbReference type="SUPFAM" id="SSF53383">
    <property type="entry name" value="PLP-dependent transferases"/>
    <property type="match status" value="1"/>
</dbReference>
<evidence type="ECO:0000256" key="3">
    <source>
        <dbReference type="ARBA" id="ARBA00022576"/>
    </source>
</evidence>
<dbReference type="InterPro" id="IPR006948">
    <property type="entry name" value="Alliinase_C"/>
</dbReference>
<dbReference type="PANTHER" id="PTHR43795">
    <property type="entry name" value="BIFUNCTIONAL ASPARTATE AMINOTRANSFERASE AND GLUTAMATE/ASPARTATE-PREPHENATE AMINOTRANSFERASE-RELATED"/>
    <property type="match status" value="1"/>
</dbReference>
<organism evidence="6 7">
    <name type="scientific">Solanum verrucosum</name>
    <dbReference type="NCBI Taxonomy" id="315347"/>
    <lineage>
        <taxon>Eukaryota</taxon>
        <taxon>Viridiplantae</taxon>
        <taxon>Streptophyta</taxon>
        <taxon>Embryophyta</taxon>
        <taxon>Tracheophyta</taxon>
        <taxon>Spermatophyta</taxon>
        <taxon>Magnoliopsida</taxon>
        <taxon>eudicotyledons</taxon>
        <taxon>Gunneridae</taxon>
        <taxon>Pentapetalae</taxon>
        <taxon>asterids</taxon>
        <taxon>lamiids</taxon>
        <taxon>Solanales</taxon>
        <taxon>Solanaceae</taxon>
        <taxon>Solanoideae</taxon>
        <taxon>Solaneae</taxon>
        <taxon>Solanum</taxon>
    </lineage>
</organism>
<dbReference type="Pfam" id="PF04864">
    <property type="entry name" value="Alliinase_C"/>
    <property type="match status" value="2"/>
</dbReference>
<sequence>MCGTDDCVVKCSSVPCANSENDPKDTSTIINLDHGDQTMYESYWRKKGNKCDITFNGDDSLSYFANVGNAIVDDHYTIVGTGSSQLMQAALYALSPTDQLEPISVVSATPFYSAYPEVTDFVRSGLHKWAGDARTFEKSKAYIEFITSPNNPDGVIREPVVNGDQGKLIYDLAYYWPQYTAITIPANHDVMLFTNSKCTGHAGSRIGWALVKDKEVVRKMIKFMEISTIGVSKEAQLRAAKILEVISDSCLDPNMENFFEYSQSLMTNRWKRLRQVSANELFVLQTYPLQYCLFTKDFCESHLAVEEEDCEKLLKEHKIHTRSGGRFGSDSRSVRINGDTSYFAGAEKKDDKVHVPDLGSLTSVYD</sequence>
<keyword evidence="4" id="KW-0663">Pyridoxal phosphate</keyword>
<comment type="cofactor">
    <cofactor evidence="1">
        <name>pyridoxal 5'-phosphate</name>
        <dbReference type="ChEBI" id="CHEBI:597326"/>
    </cofactor>
</comment>
<dbReference type="CDD" id="cd00609">
    <property type="entry name" value="AAT_like"/>
    <property type="match status" value="1"/>
</dbReference>
<dbReference type="AlphaFoldDB" id="A0AAF0QWH1"/>
<keyword evidence="3" id="KW-0808">Transferase</keyword>
<dbReference type="Gene3D" id="3.90.1150.10">
    <property type="entry name" value="Aspartate Aminotransferase, domain 1"/>
    <property type="match status" value="1"/>
</dbReference>
<protein>
    <recommendedName>
        <fullName evidence="5">Alliinase C-terminal domain-containing protein</fullName>
    </recommendedName>
</protein>
<dbReference type="Proteomes" id="UP001234989">
    <property type="component" value="Chromosome 5"/>
</dbReference>
<dbReference type="Gene3D" id="3.40.640.10">
    <property type="entry name" value="Type I PLP-dependent aspartate aminotransferase-like (Major domain)"/>
    <property type="match status" value="1"/>
</dbReference>
<feature type="non-terminal residue" evidence="6">
    <location>
        <position position="366"/>
    </location>
</feature>
<dbReference type="PANTHER" id="PTHR43795:SF15">
    <property type="entry name" value="TRYPTOPHAN AMINOTRANSFERASE-RELATED PROTEIN 1"/>
    <property type="match status" value="1"/>
</dbReference>
<dbReference type="GO" id="GO:0006520">
    <property type="term" value="P:amino acid metabolic process"/>
    <property type="evidence" value="ECO:0007669"/>
    <property type="project" value="TreeGrafter"/>
</dbReference>
<dbReference type="InterPro" id="IPR015424">
    <property type="entry name" value="PyrdxlP-dep_Trfase"/>
</dbReference>
<gene>
    <name evidence="6" type="ORF">MTR67_023088</name>
</gene>
<evidence type="ECO:0000256" key="1">
    <source>
        <dbReference type="ARBA" id="ARBA00001933"/>
    </source>
</evidence>
<evidence type="ECO:0000313" key="7">
    <source>
        <dbReference type="Proteomes" id="UP001234989"/>
    </source>
</evidence>
<name>A0AAF0QWH1_SOLVR</name>
<feature type="domain" description="Alliinase C-terminal" evidence="5">
    <location>
        <begin position="67"/>
        <end position="337"/>
    </location>
</feature>
<keyword evidence="7" id="KW-1185">Reference proteome</keyword>
<dbReference type="InterPro" id="IPR050478">
    <property type="entry name" value="Ethylene_sulfur-biosynth"/>
</dbReference>
<reference evidence="6" key="1">
    <citation type="submission" date="2023-08" db="EMBL/GenBank/DDBJ databases">
        <title>A de novo genome assembly of Solanum verrucosum Schlechtendal, a Mexican diploid species geographically isolated from the other diploid A-genome species in potato relatives.</title>
        <authorList>
            <person name="Hosaka K."/>
        </authorList>
    </citation>
    <scope>NUCLEOTIDE SEQUENCE</scope>
    <source>
        <tissue evidence="6">Young leaves</tissue>
    </source>
</reference>
<dbReference type="InterPro" id="IPR037029">
    <property type="entry name" value="Alliinase_N_sf"/>
</dbReference>
<dbReference type="InterPro" id="IPR015422">
    <property type="entry name" value="PyrdxlP-dep_Trfase_small"/>
</dbReference>
<evidence type="ECO:0000256" key="2">
    <source>
        <dbReference type="ARBA" id="ARBA00006312"/>
    </source>
</evidence>
<dbReference type="GO" id="GO:0016846">
    <property type="term" value="F:carbon-sulfur lyase activity"/>
    <property type="evidence" value="ECO:0007669"/>
    <property type="project" value="InterPro"/>
</dbReference>
<accession>A0AAF0QWH1</accession>